<dbReference type="Proteomes" id="UP000828390">
    <property type="component" value="Unassembled WGS sequence"/>
</dbReference>
<dbReference type="Gene3D" id="3.30.1540.20">
    <property type="entry name" value="MutL, C-terminal domain, dimerisation subdomain"/>
    <property type="match status" value="1"/>
</dbReference>
<dbReference type="InterPro" id="IPR002099">
    <property type="entry name" value="MutL/Mlh/PMS"/>
</dbReference>
<dbReference type="CDD" id="cd16926">
    <property type="entry name" value="HATPase_MutL-MLH-PMS-like"/>
    <property type="match status" value="1"/>
</dbReference>
<dbReference type="Pfam" id="PF13589">
    <property type="entry name" value="HATPase_c_3"/>
    <property type="match status" value="1"/>
</dbReference>
<reference evidence="6" key="2">
    <citation type="submission" date="2020-11" db="EMBL/GenBank/DDBJ databases">
        <authorList>
            <person name="McCartney M.A."/>
            <person name="Auch B."/>
            <person name="Kono T."/>
            <person name="Mallez S."/>
            <person name="Becker A."/>
            <person name="Gohl D.M."/>
            <person name="Silverstein K.A.T."/>
            <person name="Koren S."/>
            <person name="Bechman K.B."/>
            <person name="Herman A."/>
            <person name="Abrahante J.E."/>
            <person name="Garbe J."/>
        </authorList>
    </citation>
    <scope>NUCLEOTIDE SEQUENCE</scope>
    <source>
        <strain evidence="6">Duluth1</strain>
        <tissue evidence="6">Whole animal</tissue>
    </source>
</reference>
<dbReference type="InterPro" id="IPR036890">
    <property type="entry name" value="HATPase_C_sf"/>
</dbReference>
<dbReference type="PANTHER" id="PTHR10073:SF47">
    <property type="entry name" value="DNA MISMATCH REPAIR PROTEIN MLH3"/>
    <property type="match status" value="1"/>
</dbReference>
<feature type="region of interest" description="Disordered" evidence="3">
    <location>
        <begin position="1028"/>
        <end position="1052"/>
    </location>
</feature>
<sequence>MKIELLPRNVQSYIRTGVAITSVGQCVEELVLNSLDAGATCIAVRIDLDSFKVQVVDNGSGISRNEMELLGNRFCTSKCHSLEDLDNLTHHGYRGEAVASIRDCCGLLKITTREQSSSQTYCKIFREGKAINVVESSESRPSLGTTVTVHELFINFPVRQKSLNKTHELERVREILESIALIRPSVSFSLRNDVTGQVVFQTRKGTDTGAIASQLYGPAKSSMLLPVEGFTGIYRLTGFLGREGHSRKNLQFVYVNGRIVKKTRVHKILSQVLMNLPTLRPKVKLPEGSPEFSNHNKYVFKSPPKFSEVYPVFILQIQCPVSEYDITFEPAKTMVEFKDWDTLVSCVEDLATSFVGNQNGCLKESRQIQEQQSNKEYKEYNGDRTCNVICPENMKDTLKSKTATRKPSVPDNQFKTPQNPDMKIPMNKAAIGLGRKAKHLVVNGNKSFDSSLEHDENSDATQMSTESEISDSIDAELSLLKGKEQNNNFKAGVSIEESDMQVHPGSHKGMKINTELLRVTGNKSSRTVSETNGAKALEDSITNSASSLSWYKKSIGKVPQPTKSVSVDESLKKLERIVALQSASSRLSCLQKFRNRSRNNLDVQQDESESCGIHTSNVKKLMANQANSNVLKVDLSKPDAVMTDQAKSLVPIQDQVNPDVFMREQSKPNIEAPKLVSNERKSNEFFTSCGITDELHVSGNVEERNRKHCYHPSKPQYVAYKIDLENMMDYQMNGSDVMNSEVECKSLDSPYVDLTGLDFYGSEQKIKMNRLHVHLAKPLLVVTNQAKSDILIQDHINTNVLMGEQEKPRIQAPKQCILNEKKSNEFCTSCGETEELGSKIFQFHSNAFHVSSKYDQDAAYGGGDDFHVSGNLEERNRTHCSQPSEPQYVAYAIDLENMMDYQMNGSEVMNSEVKCNIFDSQYVDLIGQDANGNEQKMKMNRKRQAIKNGMCSSAKVIRLHEREFCEFVNNSKSDLDLLHCGDMYEIKLDTVSADMSHIDWTSNPDKNIQATVCETRVMNDGVAKEVDINDTSVRNGREKQSSEGSTPALTNDHCTQAFTPSPYEVDCLHTGCSGEFVSFQIKEQENMTPQSTGFSPVLNLDDFGLSPCTDSEIKDNSPLRWSAGFFPSKQDVESEEKYSQALKMDENAVEDTLLDDTLLEISVQSDCGNESEVANSCSERNQDSYENSERFLENLSCESISLTQLMENIENYKTSGKQNCTVSQAKGATNMFDASNKNVVTFSDLFDTQSSVFNITDTQQVFKATSEDMVSQPEVLTGTSVAFSEAEWENGITEIDTGVVMQEKQAEKKENNLNAEFQCQNGSANTIQNLNEKNNNYNEPGTLSLDSCSALNNCSKSCSDHHMHGNIKDTHDHCNASHTLSASEGWDAQKWTNTESEAARSLLANLDSLVKSSGHVPVPDFSYLTRPGEPVGITCQFSKQSFNNVKVLGQLDNKFIACLLEPPLDGAGSSKDSADHALLLLVDQHAAHERIRLEILTEEAFVKGKKGGYLVPYEVTPPRQLLFTENEIWNLSSFTQEYQRLGITFDPDSSTTILVSSVPNCLVQKAENADKIYWNTIKVLMLESFGVFMSTRGAQSIVPQTVHKVLCQQACHGAIKFGDSLTLDECHHLIRDLSLCDMPFQCAHGRPSITPLVQLSSLGPFRVKPRRKPRLDKLRMAKF</sequence>
<dbReference type="GO" id="GO:0005524">
    <property type="term" value="F:ATP binding"/>
    <property type="evidence" value="ECO:0007669"/>
    <property type="project" value="InterPro"/>
</dbReference>
<feature type="domain" description="MutL C-terminal dimerisation" evidence="4">
    <location>
        <begin position="1447"/>
        <end position="1621"/>
    </location>
</feature>
<keyword evidence="2" id="KW-0227">DNA damage</keyword>
<feature type="region of interest" description="Disordered" evidence="3">
    <location>
        <begin position="447"/>
        <end position="470"/>
    </location>
</feature>
<evidence type="ECO:0000256" key="2">
    <source>
        <dbReference type="ARBA" id="ARBA00022763"/>
    </source>
</evidence>
<evidence type="ECO:0000256" key="3">
    <source>
        <dbReference type="SAM" id="MobiDB-lite"/>
    </source>
</evidence>
<dbReference type="GO" id="GO:0030983">
    <property type="term" value="F:mismatched DNA binding"/>
    <property type="evidence" value="ECO:0007669"/>
    <property type="project" value="InterPro"/>
</dbReference>
<dbReference type="GO" id="GO:0032300">
    <property type="term" value="C:mismatch repair complex"/>
    <property type="evidence" value="ECO:0007669"/>
    <property type="project" value="InterPro"/>
</dbReference>
<protein>
    <recommendedName>
        <fullName evidence="8">DNA mismatch repair protein Mlh3</fullName>
    </recommendedName>
</protein>
<evidence type="ECO:0000256" key="1">
    <source>
        <dbReference type="ARBA" id="ARBA00006082"/>
    </source>
</evidence>
<keyword evidence="7" id="KW-1185">Reference proteome</keyword>
<dbReference type="Gene3D" id="3.30.1370.100">
    <property type="entry name" value="MutL, C-terminal domain, regulatory subdomain"/>
    <property type="match status" value="1"/>
</dbReference>
<dbReference type="SMART" id="SM00853">
    <property type="entry name" value="MutL_C"/>
    <property type="match status" value="1"/>
</dbReference>
<evidence type="ECO:0000259" key="5">
    <source>
        <dbReference type="SMART" id="SM01340"/>
    </source>
</evidence>
<dbReference type="SMART" id="SM01340">
    <property type="entry name" value="DNA_mis_repair"/>
    <property type="match status" value="1"/>
</dbReference>
<name>A0A9D4L9R5_DREPO</name>
<dbReference type="GO" id="GO:0006298">
    <property type="term" value="P:mismatch repair"/>
    <property type="evidence" value="ECO:0007669"/>
    <property type="project" value="InterPro"/>
</dbReference>
<dbReference type="SUPFAM" id="SSF54211">
    <property type="entry name" value="Ribosomal protein S5 domain 2-like"/>
    <property type="match status" value="1"/>
</dbReference>
<dbReference type="NCBIfam" id="TIGR00585">
    <property type="entry name" value="mutl"/>
    <property type="match status" value="1"/>
</dbReference>
<dbReference type="Pfam" id="PF08676">
    <property type="entry name" value="MutL_C"/>
    <property type="match status" value="1"/>
</dbReference>
<dbReference type="InterPro" id="IPR014721">
    <property type="entry name" value="Ribsml_uS5_D2-typ_fold_subgr"/>
</dbReference>
<evidence type="ECO:0008006" key="8">
    <source>
        <dbReference type="Google" id="ProtNLM"/>
    </source>
</evidence>
<feature type="domain" description="DNA mismatch repair protein S5" evidence="5">
    <location>
        <begin position="212"/>
        <end position="356"/>
    </location>
</feature>
<dbReference type="GO" id="GO:0140664">
    <property type="term" value="F:ATP-dependent DNA damage sensor activity"/>
    <property type="evidence" value="ECO:0007669"/>
    <property type="project" value="InterPro"/>
</dbReference>
<evidence type="ECO:0000313" key="6">
    <source>
        <dbReference type="EMBL" id="KAH3854453.1"/>
    </source>
</evidence>
<dbReference type="PANTHER" id="PTHR10073">
    <property type="entry name" value="DNA MISMATCH REPAIR PROTEIN MLH, PMS, MUTL"/>
    <property type="match status" value="1"/>
</dbReference>
<gene>
    <name evidence="6" type="ORF">DPMN_096995</name>
</gene>
<evidence type="ECO:0000259" key="4">
    <source>
        <dbReference type="SMART" id="SM00853"/>
    </source>
</evidence>
<dbReference type="InterPro" id="IPR042121">
    <property type="entry name" value="MutL_C_regsub"/>
</dbReference>
<dbReference type="InterPro" id="IPR020568">
    <property type="entry name" value="Ribosomal_Su5_D2-typ_SF"/>
</dbReference>
<organism evidence="6 7">
    <name type="scientific">Dreissena polymorpha</name>
    <name type="common">Zebra mussel</name>
    <name type="synonym">Mytilus polymorpha</name>
    <dbReference type="NCBI Taxonomy" id="45954"/>
    <lineage>
        <taxon>Eukaryota</taxon>
        <taxon>Metazoa</taxon>
        <taxon>Spiralia</taxon>
        <taxon>Lophotrochozoa</taxon>
        <taxon>Mollusca</taxon>
        <taxon>Bivalvia</taxon>
        <taxon>Autobranchia</taxon>
        <taxon>Heteroconchia</taxon>
        <taxon>Euheterodonta</taxon>
        <taxon>Imparidentia</taxon>
        <taxon>Neoheterodontei</taxon>
        <taxon>Myida</taxon>
        <taxon>Dreissenoidea</taxon>
        <taxon>Dreissenidae</taxon>
        <taxon>Dreissena</taxon>
    </lineage>
</organism>
<dbReference type="Gene3D" id="3.30.565.10">
    <property type="entry name" value="Histidine kinase-like ATPase, C-terminal domain"/>
    <property type="match status" value="1"/>
</dbReference>
<dbReference type="InterPro" id="IPR014790">
    <property type="entry name" value="MutL_C"/>
</dbReference>
<dbReference type="InterPro" id="IPR013507">
    <property type="entry name" value="DNA_mismatch_S5_2-like"/>
</dbReference>
<feature type="compositionally biased region" description="Polar residues" evidence="3">
    <location>
        <begin position="1042"/>
        <end position="1052"/>
    </location>
</feature>
<dbReference type="InterPro" id="IPR037198">
    <property type="entry name" value="MutL_C_sf"/>
</dbReference>
<feature type="region of interest" description="Disordered" evidence="3">
    <location>
        <begin position="399"/>
        <end position="423"/>
    </location>
</feature>
<dbReference type="GO" id="GO:0016887">
    <property type="term" value="F:ATP hydrolysis activity"/>
    <property type="evidence" value="ECO:0007669"/>
    <property type="project" value="InterPro"/>
</dbReference>
<feature type="compositionally biased region" description="Polar residues" evidence="3">
    <location>
        <begin position="410"/>
        <end position="419"/>
    </location>
</feature>
<accession>A0A9D4L9R5</accession>
<dbReference type="InterPro" id="IPR038973">
    <property type="entry name" value="MutL/Mlh/Pms-like"/>
</dbReference>
<comment type="similarity">
    <text evidence="1">Belongs to the DNA mismatch repair MutL/HexB family.</text>
</comment>
<proteinExistence type="inferred from homology"/>
<comment type="caution">
    <text evidence="6">The sequence shown here is derived from an EMBL/GenBank/DDBJ whole genome shotgun (WGS) entry which is preliminary data.</text>
</comment>
<dbReference type="OrthoDB" id="429932at2759"/>
<dbReference type="InterPro" id="IPR042120">
    <property type="entry name" value="MutL_C_dimsub"/>
</dbReference>
<dbReference type="Gene3D" id="3.30.230.10">
    <property type="match status" value="1"/>
</dbReference>
<dbReference type="EMBL" id="JAIWYP010000003">
    <property type="protein sequence ID" value="KAH3854453.1"/>
    <property type="molecule type" value="Genomic_DNA"/>
</dbReference>
<evidence type="ECO:0000313" key="7">
    <source>
        <dbReference type="Proteomes" id="UP000828390"/>
    </source>
</evidence>
<dbReference type="SUPFAM" id="SSF55874">
    <property type="entry name" value="ATPase domain of HSP90 chaperone/DNA topoisomerase II/histidine kinase"/>
    <property type="match status" value="1"/>
</dbReference>
<dbReference type="SUPFAM" id="SSF118116">
    <property type="entry name" value="DNA mismatch repair protein MutL"/>
    <property type="match status" value="1"/>
</dbReference>
<reference evidence="6" key="1">
    <citation type="journal article" date="2019" name="bioRxiv">
        <title>The Genome of the Zebra Mussel, Dreissena polymorpha: A Resource for Invasive Species Research.</title>
        <authorList>
            <person name="McCartney M.A."/>
            <person name="Auch B."/>
            <person name="Kono T."/>
            <person name="Mallez S."/>
            <person name="Zhang Y."/>
            <person name="Obille A."/>
            <person name="Becker A."/>
            <person name="Abrahante J.E."/>
            <person name="Garbe J."/>
            <person name="Badalamenti J.P."/>
            <person name="Herman A."/>
            <person name="Mangelson H."/>
            <person name="Liachko I."/>
            <person name="Sullivan S."/>
            <person name="Sone E.D."/>
            <person name="Koren S."/>
            <person name="Silverstein K.A.T."/>
            <person name="Beckman K.B."/>
            <person name="Gohl D.M."/>
        </authorList>
    </citation>
    <scope>NUCLEOTIDE SEQUENCE</scope>
    <source>
        <strain evidence="6">Duluth1</strain>
        <tissue evidence="6">Whole animal</tissue>
    </source>
</reference>